<dbReference type="CDD" id="cd00082">
    <property type="entry name" value="HisKA"/>
    <property type="match status" value="1"/>
</dbReference>
<feature type="modified residue" description="Phosphohistidine" evidence="5">
    <location>
        <position position="645"/>
    </location>
</feature>
<dbReference type="PROSITE" id="PS50894">
    <property type="entry name" value="HPT"/>
    <property type="match status" value="1"/>
</dbReference>
<dbReference type="InterPro" id="IPR001789">
    <property type="entry name" value="Sig_transdc_resp-reg_receiver"/>
</dbReference>
<feature type="domain" description="HPt" evidence="9">
    <location>
        <begin position="606"/>
        <end position="707"/>
    </location>
</feature>
<dbReference type="SUPFAM" id="SSF47226">
    <property type="entry name" value="Histidine-containing phosphotransfer domain, HPT domain"/>
    <property type="match status" value="1"/>
</dbReference>
<dbReference type="InterPro" id="IPR003661">
    <property type="entry name" value="HisK_dim/P_dom"/>
</dbReference>
<evidence type="ECO:0000259" key="8">
    <source>
        <dbReference type="PROSITE" id="PS50110"/>
    </source>
</evidence>
<dbReference type="PANTHER" id="PTHR45339">
    <property type="entry name" value="HYBRID SIGNAL TRANSDUCTION HISTIDINE KINASE J"/>
    <property type="match status" value="1"/>
</dbReference>
<feature type="domain" description="Histidine kinase" evidence="7">
    <location>
        <begin position="84"/>
        <end position="309"/>
    </location>
</feature>
<comment type="catalytic activity">
    <reaction evidence="1">
        <text>ATP + protein L-histidine = ADP + protein N-phospho-L-histidine.</text>
        <dbReference type="EC" id="2.7.13.3"/>
    </reaction>
</comment>
<dbReference type="SUPFAM" id="SSF47384">
    <property type="entry name" value="Homodimeric domain of signal transducing histidine kinase"/>
    <property type="match status" value="1"/>
</dbReference>
<protein>
    <recommendedName>
        <fullName evidence="2">histidine kinase</fullName>
        <ecNumber evidence="2">2.7.13.3</ecNumber>
    </recommendedName>
</protein>
<dbReference type="PROSITE" id="PS50110">
    <property type="entry name" value="RESPONSE_REGULATORY"/>
    <property type="match status" value="2"/>
</dbReference>
<gene>
    <name evidence="10" type="ORF">ACG04Q_05675</name>
</gene>
<dbReference type="SMART" id="SM00388">
    <property type="entry name" value="HisKA"/>
    <property type="match status" value="1"/>
</dbReference>
<evidence type="ECO:0000256" key="4">
    <source>
        <dbReference type="ARBA" id="ARBA00023012"/>
    </source>
</evidence>
<dbReference type="SMART" id="SM00387">
    <property type="entry name" value="HATPase_c"/>
    <property type="match status" value="1"/>
</dbReference>
<keyword evidence="3 6" id="KW-0597">Phosphoprotein</keyword>
<dbReference type="Gene3D" id="3.40.50.2300">
    <property type="match status" value="2"/>
</dbReference>
<dbReference type="Pfam" id="PF02518">
    <property type="entry name" value="HATPase_c"/>
    <property type="match status" value="1"/>
</dbReference>
<dbReference type="SMART" id="SM00448">
    <property type="entry name" value="REC"/>
    <property type="match status" value="2"/>
</dbReference>
<evidence type="ECO:0000256" key="5">
    <source>
        <dbReference type="PROSITE-ProRule" id="PRU00110"/>
    </source>
</evidence>
<dbReference type="InterPro" id="IPR036890">
    <property type="entry name" value="HATPase_C_sf"/>
</dbReference>
<evidence type="ECO:0000259" key="9">
    <source>
        <dbReference type="PROSITE" id="PS50894"/>
    </source>
</evidence>
<evidence type="ECO:0000313" key="11">
    <source>
        <dbReference type="Proteomes" id="UP001606302"/>
    </source>
</evidence>
<dbReference type="InterPro" id="IPR036097">
    <property type="entry name" value="HisK_dim/P_sf"/>
</dbReference>
<dbReference type="InterPro" id="IPR003594">
    <property type="entry name" value="HATPase_dom"/>
</dbReference>
<dbReference type="CDD" id="cd16922">
    <property type="entry name" value="HATPase_EvgS-ArcB-TorS-like"/>
    <property type="match status" value="1"/>
</dbReference>
<evidence type="ECO:0000259" key="7">
    <source>
        <dbReference type="PROSITE" id="PS50109"/>
    </source>
</evidence>
<dbReference type="InterPro" id="IPR005467">
    <property type="entry name" value="His_kinase_dom"/>
</dbReference>
<dbReference type="PANTHER" id="PTHR45339:SF5">
    <property type="entry name" value="HISTIDINE KINASE"/>
    <property type="match status" value="1"/>
</dbReference>
<dbReference type="Pfam" id="PF00512">
    <property type="entry name" value="HisKA"/>
    <property type="match status" value="1"/>
</dbReference>
<dbReference type="EC" id="2.7.13.3" evidence="2"/>
<evidence type="ECO:0000256" key="3">
    <source>
        <dbReference type="ARBA" id="ARBA00022553"/>
    </source>
</evidence>
<accession>A0ABW7GGU9</accession>
<proteinExistence type="predicted"/>
<dbReference type="CDD" id="cd17546">
    <property type="entry name" value="REC_hyHK_CKI1_RcsC-like"/>
    <property type="match status" value="1"/>
</dbReference>
<dbReference type="PROSITE" id="PS50109">
    <property type="entry name" value="HIS_KIN"/>
    <property type="match status" value="1"/>
</dbReference>
<keyword evidence="4" id="KW-0902">Two-component regulatory system</keyword>
<dbReference type="RefSeq" id="WP_394509911.1">
    <property type="nucleotide sequence ID" value="NZ_JBIGHX010000002.1"/>
</dbReference>
<dbReference type="InterPro" id="IPR036641">
    <property type="entry name" value="HPT_dom_sf"/>
</dbReference>
<dbReference type="SUPFAM" id="SSF55874">
    <property type="entry name" value="ATPase domain of HSP90 chaperone/DNA topoisomerase II/histidine kinase"/>
    <property type="match status" value="1"/>
</dbReference>
<evidence type="ECO:0000256" key="2">
    <source>
        <dbReference type="ARBA" id="ARBA00012438"/>
    </source>
</evidence>
<dbReference type="InterPro" id="IPR008207">
    <property type="entry name" value="Sig_transdc_His_kin_Hpt_dom"/>
</dbReference>
<feature type="modified residue" description="4-aspartylphosphate" evidence="6">
    <location>
        <position position="515"/>
    </location>
</feature>
<feature type="modified residue" description="4-aspartylphosphate" evidence="6">
    <location>
        <position position="379"/>
    </location>
</feature>
<dbReference type="Pfam" id="PF00072">
    <property type="entry name" value="Response_reg"/>
    <property type="match status" value="1"/>
</dbReference>
<dbReference type="Proteomes" id="UP001606302">
    <property type="component" value="Unassembled WGS sequence"/>
</dbReference>
<dbReference type="Pfam" id="PF01627">
    <property type="entry name" value="Hpt"/>
    <property type="match status" value="1"/>
</dbReference>
<feature type="domain" description="Response regulatory" evidence="8">
    <location>
        <begin position="323"/>
        <end position="446"/>
    </location>
</feature>
<keyword evidence="11" id="KW-1185">Reference proteome</keyword>
<reference evidence="10 11" key="1">
    <citation type="submission" date="2024-08" db="EMBL/GenBank/DDBJ databases">
        <authorList>
            <person name="Lu H."/>
        </authorList>
    </citation>
    <scope>NUCLEOTIDE SEQUENCE [LARGE SCALE GENOMIC DNA]</scope>
    <source>
        <strain evidence="10 11">DXS20W</strain>
    </source>
</reference>
<organism evidence="10 11">
    <name type="scientific">Pelomonas lactea</name>
    <dbReference type="NCBI Taxonomy" id="3299030"/>
    <lineage>
        <taxon>Bacteria</taxon>
        <taxon>Pseudomonadati</taxon>
        <taxon>Pseudomonadota</taxon>
        <taxon>Betaproteobacteria</taxon>
        <taxon>Burkholderiales</taxon>
        <taxon>Sphaerotilaceae</taxon>
        <taxon>Roseateles</taxon>
    </lineage>
</organism>
<dbReference type="EMBL" id="JBIGHX010000002">
    <property type="protein sequence ID" value="MFG6461055.1"/>
    <property type="molecule type" value="Genomic_DNA"/>
</dbReference>
<comment type="caution">
    <text evidence="10">The sequence shown here is derived from an EMBL/GenBank/DDBJ whole genome shotgun (WGS) entry which is preliminary data.</text>
</comment>
<dbReference type="Gene3D" id="1.20.120.160">
    <property type="entry name" value="HPT domain"/>
    <property type="match status" value="1"/>
</dbReference>
<dbReference type="SUPFAM" id="SSF52172">
    <property type="entry name" value="CheY-like"/>
    <property type="match status" value="2"/>
</dbReference>
<evidence type="ECO:0000313" key="10">
    <source>
        <dbReference type="EMBL" id="MFG6461055.1"/>
    </source>
</evidence>
<dbReference type="InterPro" id="IPR011006">
    <property type="entry name" value="CheY-like_superfamily"/>
</dbReference>
<feature type="domain" description="Response regulatory" evidence="8">
    <location>
        <begin position="463"/>
        <end position="582"/>
    </location>
</feature>
<dbReference type="Gene3D" id="1.10.287.130">
    <property type="match status" value="1"/>
</dbReference>
<dbReference type="PRINTS" id="PR00344">
    <property type="entry name" value="BCTRLSENSOR"/>
</dbReference>
<sequence>MSQRHATYALLLFAAAALLALLALLLNLRASTGGAVDAALVLNALLLPLPPLCALALHRRDAEARAHAAATQAATEAKTRFLAQISHEVRTPMNAIMGMTQLALQTPLTPEQRELLTKADAASRTLLGLINDVLDVSKIEAGQLRMESHPLRLEDVVAQAVEMVRPLHATPGVALVCDWVDAGLLGARGQLLGDALRLQQVLVNLLSNALKFTPAGQVVLRLDAPGEVAGAVALQITVQDSGIGMDSEQIAALFREFHQGDASVPRRLGGTGLGLAITRRLVELMGGTLDVQSTPGHGSRFIIRLALPQDAATAPAPPLPPSRLLLADAHAGSRAATQALLTHLGLGPALEASADVAGTLAALDQARAAGLAFDWLLLDWALPGPGPTGADLLARLRRDHPALRIAVLSPRGADDSTGQLRAFGARALCPQPLLPGELRRLLRDASAERPAAGADAQPLAGLRVLLVEDHPINQEIALRLLGSHGARVDVAGDGQEGLDRLQAAGPGAYDLVLMDLQMPVLDGLSATRRLRELPGFETLPVLAMTAHALGDERAQCLAAGMQGHIAKPLDVARLVRELQRYRPAPTPAPALPVLDMAAGLRQFGGQAALYRRTLQGFATQYADGLATWVGWLDDGDWPELRRAAHTLQGLAATLGAQPLHRLALALERSAALADAAASTAQLARVDTALTALLAEVRAALGEASPAPQAQSPGDLAALQLLLGQSDSRALDWWQAHGAHSGLDAATAARLEQALGVLDFDAALLALREAR</sequence>
<dbReference type="InterPro" id="IPR004358">
    <property type="entry name" value="Sig_transdc_His_kin-like_C"/>
</dbReference>
<name>A0ABW7GGU9_9BURK</name>
<dbReference type="Gene3D" id="3.30.565.10">
    <property type="entry name" value="Histidine kinase-like ATPase, C-terminal domain"/>
    <property type="match status" value="1"/>
</dbReference>
<evidence type="ECO:0000256" key="6">
    <source>
        <dbReference type="PROSITE-ProRule" id="PRU00169"/>
    </source>
</evidence>
<evidence type="ECO:0000256" key="1">
    <source>
        <dbReference type="ARBA" id="ARBA00000085"/>
    </source>
</evidence>